<dbReference type="EMBL" id="WIXP02000015">
    <property type="protein sequence ID" value="KAF6199496.1"/>
    <property type="molecule type" value="Genomic_DNA"/>
</dbReference>
<accession>A0A6A4J0G9</accession>
<evidence type="ECO:0000313" key="2">
    <source>
        <dbReference type="Proteomes" id="UP000466442"/>
    </source>
</evidence>
<organism evidence="1 2">
    <name type="scientific">Apolygus lucorum</name>
    <name type="common">Small green plant bug</name>
    <name type="synonym">Lygocoris lucorum</name>
    <dbReference type="NCBI Taxonomy" id="248454"/>
    <lineage>
        <taxon>Eukaryota</taxon>
        <taxon>Metazoa</taxon>
        <taxon>Ecdysozoa</taxon>
        <taxon>Arthropoda</taxon>
        <taxon>Hexapoda</taxon>
        <taxon>Insecta</taxon>
        <taxon>Pterygota</taxon>
        <taxon>Neoptera</taxon>
        <taxon>Paraneoptera</taxon>
        <taxon>Hemiptera</taxon>
        <taxon>Heteroptera</taxon>
        <taxon>Panheteroptera</taxon>
        <taxon>Cimicomorpha</taxon>
        <taxon>Miridae</taxon>
        <taxon>Mirini</taxon>
        <taxon>Apolygus</taxon>
    </lineage>
</organism>
<gene>
    <name evidence="1" type="ORF">GE061_007522</name>
</gene>
<name>A0A6A4J0G9_APOLU</name>
<comment type="caution">
    <text evidence="1">The sequence shown here is derived from an EMBL/GenBank/DDBJ whole genome shotgun (WGS) entry which is preliminary data.</text>
</comment>
<reference evidence="1" key="1">
    <citation type="journal article" date="2021" name="Mol. Ecol. Resour.">
        <title>Apolygus lucorum genome provides insights into omnivorousness and mesophyll feeding.</title>
        <authorList>
            <person name="Liu Y."/>
            <person name="Liu H."/>
            <person name="Wang H."/>
            <person name="Huang T."/>
            <person name="Liu B."/>
            <person name="Yang B."/>
            <person name="Yin L."/>
            <person name="Li B."/>
            <person name="Zhang Y."/>
            <person name="Zhang S."/>
            <person name="Jiang F."/>
            <person name="Zhang X."/>
            <person name="Ren Y."/>
            <person name="Wang B."/>
            <person name="Wang S."/>
            <person name="Lu Y."/>
            <person name="Wu K."/>
            <person name="Fan W."/>
            <person name="Wang G."/>
        </authorList>
    </citation>
    <scope>NUCLEOTIDE SEQUENCE</scope>
    <source>
        <strain evidence="1">12Hb</strain>
    </source>
</reference>
<dbReference type="AlphaFoldDB" id="A0A6A4J0G9"/>
<keyword evidence="2" id="KW-1185">Reference proteome</keyword>
<protein>
    <submittedName>
        <fullName evidence="1">Uncharacterized protein</fullName>
    </submittedName>
</protein>
<proteinExistence type="predicted"/>
<sequence>MASAFSFLLVVALTGIMAVWVEGYDFGGYPNTLGYQNPYTVNNRVRRYGGNYPVSSFRIPILSDIYDFFARIINYILGDYIPYSQPIYPPYRH</sequence>
<evidence type="ECO:0000313" key="1">
    <source>
        <dbReference type="EMBL" id="KAF6199496.1"/>
    </source>
</evidence>
<dbReference type="Proteomes" id="UP000466442">
    <property type="component" value="Unassembled WGS sequence"/>
</dbReference>